<comment type="caution">
    <text evidence="1">The sequence shown here is derived from an EMBL/GenBank/DDBJ whole genome shotgun (WGS) entry which is preliminary data.</text>
</comment>
<sequence>MIVAAQATSATMTRRINREQFTTVDATATTANGKGAEHTNPQAPRVRRKRIRWISFPRRLWITRFDDAIVSETPDILQLAQLCSSNNVVTQ</sequence>
<dbReference type="Proteomes" id="UP000010988">
    <property type="component" value="Unassembled WGS sequence"/>
</dbReference>
<proteinExistence type="predicted"/>
<keyword evidence="2" id="KW-1185">Reference proteome</keyword>
<reference evidence="1 2" key="1">
    <citation type="submission" date="2012-12" db="EMBL/GenBank/DDBJ databases">
        <title>Whole genome shotgun sequence of Gordonia aichiensis NBRC 108223.</title>
        <authorList>
            <person name="Isaki-Nakamura S."/>
            <person name="Hosoyama A."/>
            <person name="Tsuchikane K."/>
            <person name="Ando Y."/>
            <person name="Baba S."/>
            <person name="Ohji S."/>
            <person name="Hamada M."/>
            <person name="Tamura T."/>
            <person name="Yamazoe A."/>
            <person name="Yamazaki S."/>
            <person name="Fujita N."/>
        </authorList>
    </citation>
    <scope>NUCLEOTIDE SEQUENCE [LARGE SCALE GENOMIC DNA]</scope>
    <source>
        <strain evidence="1 2">NBRC 108223</strain>
    </source>
</reference>
<evidence type="ECO:0000313" key="1">
    <source>
        <dbReference type="EMBL" id="GAC47028.1"/>
    </source>
</evidence>
<name>L7KH65_9ACTN</name>
<dbReference type="EMBL" id="BANR01000003">
    <property type="protein sequence ID" value="GAC47028.1"/>
    <property type="molecule type" value="Genomic_DNA"/>
</dbReference>
<dbReference type="STRING" id="1220583.GOACH_03_00430"/>
<protein>
    <submittedName>
        <fullName evidence="1">Uncharacterized protein</fullName>
    </submittedName>
</protein>
<accession>L7KH65</accession>
<dbReference type="AlphaFoldDB" id="L7KH65"/>
<evidence type="ECO:0000313" key="2">
    <source>
        <dbReference type="Proteomes" id="UP000010988"/>
    </source>
</evidence>
<organism evidence="1 2">
    <name type="scientific">Gordonia aichiensis NBRC 108223</name>
    <dbReference type="NCBI Taxonomy" id="1220583"/>
    <lineage>
        <taxon>Bacteria</taxon>
        <taxon>Bacillati</taxon>
        <taxon>Actinomycetota</taxon>
        <taxon>Actinomycetes</taxon>
        <taxon>Mycobacteriales</taxon>
        <taxon>Gordoniaceae</taxon>
        <taxon>Gordonia</taxon>
    </lineage>
</organism>
<gene>
    <name evidence="1" type="ORF">GOACH_03_00430</name>
</gene>